<keyword evidence="1" id="KW-0472">Membrane</keyword>
<feature type="transmembrane region" description="Helical" evidence="1">
    <location>
        <begin position="390"/>
        <end position="417"/>
    </location>
</feature>
<protein>
    <submittedName>
        <fullName evidence="2">Uncharacterized protein</fullName>
    </submittedName>
</protein>
<organism evidence="2 3">
    <name type="scientific">Rhynchospora breviuscula</name>
    <dbReference type="NCBI Taxonomy" id="2022672"/>
    <lineage>
        <taxon>Eukaryota</taxon>
        <taxon>Viridiplantae</taxon>
        <taxon>Streptophyta</taxon>
        <taxon>Embryophyta</taxon>
        <taxon>Tracheophyta</taxon>
        <taxon>Spermatophyta</taxon>
        <taxon>Magnoliopsida</taxon>
        <taxon>Liliopsida</taxon>
        <taxon>Poales</taxon>
        <taxon>Cyperaceae</taxon>
        <taxon>Cyperoideae</taxon>
        <taxon>Rhynchosporeae</taxon>
        <taxon>Rhynchospora</taxon>
    </lineage>
</organism>
<name>A0A9Q0D204_9POAL</name>
<dbReference type="Proteomes" id="UP001151287">
    <property type="component" value="Unassembled WGS sequence"/>
</dbReference>
<sequence>MSNMLVLYSESLVLPPLLLHLAKLTSLSLSRSLPNSFSFHVKINKTLRFSISERGRASMAVLSANFTPLGATSFARLRSVRCSTLTSRRITSRAKVSNVNSCFLGFARDKELYNFNTTKLCASVSQSEPSDGNDEITEMLNNLETKSDSAGSSFLAKLAVAIGVAVTITLVSVYMRQQGSSLTEPSFSFPHILDASSESPVGFTLTLFGKKIILPERTPGWVYFWLLMAAGCGLFISEEALNIWVGISLARSLSPDGTWQSLAKSFSANAPYVISTILWVYWGVCISDMIPFYLGKLFRESKASENIYNKLGIGKEKVLSITRVVQKYGNLSGFIERFSLGVRNPTAFLAGVCGVSADCFFAGVCCGGLFTLSLQLAIGFLLRERPVVALASVAAFVGIWTLFPYLIAASTALFIYLRQKNS</sequence>
<dbReference type="OrthoDB" id="566028at2759"/>
<keyword evidence="1" id="KW-0812">Transmembrane</keyword>
<keyword evidence="3" id="KW-1185">Reference proteome</keyword>
<feature type="transmembrane region" description="Helical" evidence="1">
    <location>
        <begin position="272"/>
        <end position="294"/>
    </location>
</feature>
<evidence type="ECO:0000313" key="3">
    <source>
        <dbReference type="Proteomes" id="UP001151287"/>
    </source>
</evidence>
<evidence type="ECO:0000313" key="2">
    <source>
        <dbReference type="EMBL" id="KAJ1703639.1"/>
    </source>
</evidence>
<proteinExistence type="predicted"/>
<dbReference type="PANTHER" id="PTHR30353">
    <property type="entry name" value="INNER MEMBRANE PROTEIN DEDA-RELATED"/>
    <property type="match status" value="1"/>
</dbReference>
<feature type="transmembrane region" description="Helical" evidence="1">
    <location>
        <begin position="154"/>
        <end position="175"/>
    </location>
</feature>
<evidence type="ECO:0000256" key="1">
    <source>
        <dbReference type="SAM" id="Phobius"/>
    </source>
</evidence>
<feature type="transmembrane region" description="Helical" evidence="1">
    <location>
        <begin position="220"/>
        <end position="237"/>
    </location>
</feature>
<keyword evidence="1" id="KW-1133">Transmembrane helix</keyword>
<dbReference type="InterPro" id="IPR032818">
    <property type="entry name" value="DedA-like"/>
</dbReference>
<dbReference type="PANTHER" id="PTHR30353:SF0">
    <property type="entry name" value="TRANSMEMBRANE PROTEIN"/>
    <property type="match status" value="1"/>
</dbReference>
<reference evidence="2" key="1">
    <citation type="journal article" date="2022" name="Cell">
        <title>Repeat-based holocentromeres influence genome architecture and karyotype evolution.</title>
        <authorList>
            <person name="Hofstatter P.G."/>
            <person name="Thangavel G."/>
            <person name="Lux T."/>
            <person name="Neumann P."/>
            <person name="Vondrak T."/>
            <person name="Novak P."/>
            <person name="Zhang M."/>
            <person name="Costa L."/>
            <person name="Castellani M."/>
            <person name="Scott A."/>
            <person name="Toegelov H."/>
            <person name="Fuchs J."/>
            <person name="Mata-Sucre Y."/>
            <person name="Dias Y."/>
            <person name="Vanzela A.L.L."/>
            <person name="Huettel B."/>
            <person name="Almeida C.C.S."/>
            <person name="Simkova H."/>
            <person name="Souza G."/>
            <person name="Pedrosa-Harand A."/>
            <person name="Macas J."/>
            <person name="Mayer K.F.X."/>
            <person name="Houben A."/>
            <person name="Marques A."/>
        </authorList>
    </citation>
    <scope>NUCLEOTIDE SEQUENCE</scope>
    <source>
        <strain evidence="2">RhyBre1mFocal</strain>
    </source>
</reference>
<accession>A0A9Q0D204</accession>
<comment type="caution">
    <text evidence="2">The sequence shown here is derived from an EMBL/GenBank/DDBJ whole genome shotgun (WGS) entry which is preliminary data.</text>
</comment>
<dbReference type="AlphaFoldDB" id="A0A9Q0D204"/>
<dbReference type="EMBL" id="JAMQYH010000001">
    <property type="protein sequence ID" value="KAJ1703639.1"/>
    <property type="molecule type" value="Genomic_DNA"/>
</dbReference>
<gene>
    <name evidence="2" type="ORF">LUZ63_003418</name>
</gene>